<accession>A0ACB7XHJ6</accession>
<gene>
    <name evidence="1" type="ORF">Vadar_015064</name>
</gene>
<evidence type="ECO:0000313" key="2">
    <source>
        <dbReference type="Proteomes" id="UP000828048"/>
    </source>
</evidence>
<dbReference type="Proteomes" id="UP000828048">
    <property type="component" value="Chromosome 10"/>
</dbReference>
<name>A0ACB7XHJ6_9ERIC</name>
<keyword evidence="2" id="KW-1185">Reference proteome</keyword>
<reference evidence="1 2" key="1">
    <citation type="journal article" date="2021" name="Hortic Res">
        <title>High-quality reference genome and annotation aids understanding of berry development for evergreen blueberry (Vaccinium darrowii).</title>
        <authorList>
            <person name="Yu J."/>
            <person name="Hulse-Kemp A.M."/>
            <person name="Babiker E."/>
            <person name="Staton M."/>
        </authorList>
    </citation>
    <scope>NUCLEOTIDE SEQUENCE [LARGE SCALE GENOMIC DNA]</scope>
    <source>
        <strain evidence="2">cv. NJ 8807/NJ 8810</strain>
        <tissue evidence="1">Young leaf</tissue>
    </source>
</reference>
<protein>
    <submittedName>
        <fullName evidence="1">Uncharacterized protein</fullName>
    </submittedName>
</protein>
<evidence type="ECO:0000313" key="1">
    <source>
        <dbReference type="EMBL" id="KAH7840279.1"/>
    </source>
</evidence>
<dbReference type="EMBL" id="CM037160">
    <property type="protein sequence ID" value="KAH7840279.1"/>
    <property type="molecule type" value="Genomic_DNA"/>
</dbReference>
<proteinExistence type="predicted"/>
<organism evidence="1 2">
    <name type="scientific">Vaccinium darrowii</name>
    <dbReference type="NCBI Taxonomy" id="229202"/>
    <lineage>
        <taxon>Eukaryota</taxon>
        <taxon>Viridiplantae</taxon>
        <taxon>Streptophyta</taxon>
        <taxon>Embryophyta</taxon>
        <taxon>Tracheophyta</taxon>
        <taxon>Spermatophyta</taxon>
        <taxon>Magnoliopsida</taxon>
        <taxon>eudicotyledons</taxon>
        <taxon>Gunneridae</taxon>
        <taxon>Pentapetalae</taxon>
        <taxon>asterids</taxon>
        <taxon>Ericales</taxon>
        <taxon>Ericaceae</taxon>
        <taxon>Vaccinioideae</taxon>
        <taxon>Vaccinieae</taxon>
        <taxon>Vaccinium</taxon>
    </lineage>
</organism>
<sequence>MHNSCFEFLRLYAVDSYSNAACSVAPKALYFYPQGLIHCSSSFGPLKFGMQTNEVGKRTSTAINALSHDCLSQISSSS</sequence>
<comment type="caution">
    <text evidence="1">The sequence shown here is derived from an EMBL/GenBank/DDBJ whole genome shotgun (WGS) entry which is preliminary data.</text>
</comment>